<evidence type="ECO:0000313" key="1">
    <source>
        <dbReference type="EMBL" id="CAJ2630509.1"/>
    </source>
</evidence>
<name>A0ACB0IE09_TRIPR</name>
<proteinExistence type="predicted"/>
<comment type="caution">
    <text evidence="1">The sequence shown here is derived from an EMBL/GenBank/DDBJ whole genome shotgun (WGS) entry which is preliminary data.</text>
</comment>
<organism evidence="1 2">
    <name type="scientific">Trifolium pratense</name>
    <name type="common">Red clover</name>
    <dbReference type="NCBI Taxonomy" id="57577"/>
    <lineage>
        <taxon>Eukaryota</taxon>
        <taxon>Viridiplantae</taxon>
        <taxon>Streptophyta</taxon>
        <taxon>Embryophyta</taxon>
        <taxon>Tracheophyta</taxon>
        <taxon>Spermatophyta</taxon>
        <taxon>Magnoliopsida</taxon>
        <taxon>eudicotyledons</taxon>
        <taxon>Gunneridae</taxon>
        <taxon>Pentapetalae</taxon>
        <taxon>rosids</taxon>
        <taxon>fabids</taxon>
        <taxon>Fabales</taxon>
        <taxon>Fabaceae</taxon>
        <taxon>Papilionoideae</taxon>
        <taxon>50 kb inversion clade</taxon>
        <taxon>NPAAA clade</taxon>
        <taxon>Hologalegina</taxon>
        <taxon>IRL clade</taxon>
        <taxon>Trifolieae</taxon>
        <taxon>Trifolium</taxon>
    </lineage>
</organism>
<reference evidence="1" key="1">
    <citation type="submission" date="2023-10" db="EMBL/GenBank/DDBJ databases">
        <authorList>
            <person name="Rodriguez Cubillos JULIANA M."/>
            <person name="De Vega J."/>
        </authorList>
    </citation>
    <scope>NUCLEOTIDE SEQUENCE</scope>
</reference>
<evidence type="ECO:0000313" key="2">
    <source>
        <dbReference type="Proteomes" id="UP001177021"/>
    </source>
</evidence>
<sequence>MKILSWNCRGLSTPSAIPNLRNIAQGHQPDVLFLSETLSKSQFMERIRVNLKFTSCLSVDVEGRSGGLAVMWRDTIKCRVMNYSRNFINLIVEENDREEWRLTCYYGYPERGRRRQAWELLRELRDMSDLPWCIVGDFNDLLTQEDKKGTHPHPNWLCNGFRSAVSDCDLIDINLEGYPYTWIKSRGPPHVIEERLDRAMANSKWLMIYPDVKLLNLLASHSDHSPILLQSSPLTRNQKTYSFRFENIWLHEEDIDEVVEEGWGRDSSDDIIRKTGRCAEKLKGWGRRKRMRFKQEVMECSEEMERLRGCHDLMNTGRYKEVQEKHARLLIQEGTYWRQRAKMHWLKEGDLNTKFFHMSASTRQRKKKIDKLVTEESIQVRTQPEICEVAMNYFNHLFKADTTVHDPILSLIGPKVTQEDNERLLAPITKEELKEALFHMHPDKAPGPDGFNPAFYQHFWNLCGNDIYEAAKEWLERGYFPSSLNETNICLIPKCDNPISMKDMRPISLCNVLYKMVSKMLANRLKGCLDKCVSEEQSAFVEGRSILDNGLIAIEVIHALKRRTRGVKGELALKIDISKAYDKVDWGFMRGMLERLGFANKWIHWMMLCVSSVNYSVLVNFEKIGPIYPGRGLRQGDPLSPYLFILVTEGLSALIKNSVARGDLHGVQICRGAPTVSHLLFADDCFLFCRSNLDETTILMRILKTYEEASGQEINLTKSEVFFSRNLSVTAQEDLSRIMGSDMYLELVII</sequence>
<dbReference type="EMBL" id="CASHSV030000001">
    <property type="protein sequence ID" value="CAJ2630509.1"/>
    <property type="molecule type" value="Genomic_DNA"/>
</dbReference>
<keyword evidence="2" id="KW-1185">Reference proteome</keyword>
<gene>
    <name evidence="1" type="ORF">MILVUS5_LOCUS2278</name>
</gene>
<accession>A0ACB0IE09</accession>
<dbReference type="Proteomes" id="UP001177021">
    <property type="component" value="Unassembled WGS sequence"/>
</dbReference>
<protein>
    <submittedName>
        <fullName evidence="1">Uncharacterized protein</fullName>
    </submittedName>
</protein>